<evidence type="ECO:0000313" key="4">
    <source>
        <dbReference type="Proteomes" id="UP001286313"/>
    </source>
</evidence>
<organism evidence="3 4">
    <name type="scientific">Petrolisthes cinctipes</name>
    <name type="common">Flat porcelain crab</name>
    <dbReference type="NCBI Taxonomy" id="88211"/>
    <lineage>
        <taxon>Eukaryota</taxon>
        <taxon>Metazoa</taxon>
        <taxon>Ecdysozoa</taxon>
        <taxon>Arthropoda</taxon>
        <taxon>Crustacea</taxon>
        <taxon>Multicrustacea</taxon>
        <taxon>Malacostraca</taxon>
        <taxon>Eumalacostraca</taxon>
        <taxon>Eucarida</taxon>
        <taxon>Decapoda</taxon>
        <taxon>Pleocyemata</taxon>
        <taxon>Anomura</taxon>
        <taxon>Galatheoidea</taxon>
        <taxon>Porcellanidae</taxon>
        <taxon>Petrolisthes</taxon>
    </lineage>
</organism>
<evidence type="ECO:0000256" key="1">
    <source>
        <dbReference type="SAM" id="MobiDB-lite"/>
    </source>
</evidence>
<name>A0AAE1G2M2_PETCI</name>
<comment type="caution">
    <text evidence="3">The sequence shown here is derived from an EMBL/GenBank/DDBJ whole genome shotgun (WGS) entry which is preliminary data.</text>
</comment>
<sequence>MGNISIFGVLGGLIITIVFIGFVVLLLKIVRALTVEGIKNHKLPEENEDEENQDYSKEHGDDAPGAGDDGGAGGIASGHDHDDLEEDHNNDSDEEDYWTDMDVNSACALPSGAKPVESGDVADTYLLRSSSGEMKGVYAANGLSMRIIYMTSLNPVVKNNDSRLFMMHSFDLKNFEPKRDERAKHEHERKVRYVVFESAMLIGHFLHTDMSQEYTDYAVVLTNDKPAIKDTKSTDDRFFVMEEFDEKDGMKRYFLKHMVSDYILTMLSGVASARPGLKYMESGPSDVDLFFVEKLNVA</sequence>
<feature type="compositionally biased region" description="Basic and acidic residues" evidence="1">
    <location>
        <begin position="78"/>
        <end position="91"/>
    </location>
</feature>
<dbReference type="Proteomes" id="UP001286313">
    <property type="component" value="Unassembled WGS sequence"/>
</dbReference>
<evidence type="ECO:0000256" key="2">
    <source>
        <dbReference type="SAM" id="Phobius"/>
    </source>
</evidence>
<keyword evidence="2" id="KW-0472">Membrane</keyword>
<proteinExistence type="predicted"/>
<protein>
    <submittedName>
        <fullName evidence="3">Uncharacterized protein</fullName>
    </submittedName>
</protein>
<reference evidence="3" key="1">
    <citation type="submission" date="2023-10" db="EMBL/GenBank/DDBJ databases">
        <title>Genome assemblies of two species of porcelain crab, Petrolisthes cinctipes and Petrolisthes manimaculis (Anomura: Porcellanidae).</title>
        <authorList>
            <person name="Angst P."/>
        </authorList>
    </citation>
    <scope>NUCLEOTIDE SEQUENCE</scope>
    <source>
        <strain evidence="3">PB745_01</strain>
        <tissue evidence="3">Gill</tissue>
    </source>
</reference>
<keyword evidence="2" id="KW-1133">Transmembrane helix</keyword>
<feature type="transmembrane region" description="Helical" evidence="2">
    <location>
        <begin position="6"/>
        <end position="27"/>
    </location>
</feature>
<feature type="region of interest" description="Disordered" evidence="1">
    <location>
        <begin position="44"/>
        <end position="97"/>
    </location>
</feature>
<dbReference type="AlphaFoldDB" id="A0AAE1G2M2"/>
<feature type="compositionally biased region" description="Gly residues" evidence="1">
    <location>
        <begin position="67"/>
        <end position="76"/>
    </location>
</feature>
<evidence type="ECO:0000313" key="3">
    <source>
        <dbReference type="EMBL" id="KAK3884970.1"/>
    </source>
</evidence>
<dbReference type="EMBL" id="JAWQEG010000835">
    <property type="protein sequence ID" value="KAK3884970.1"/>
    <property type="molecule type" value="Genomic_DNA"/>
</dbReference>
<keyword evidence="2" id="KW-0812">Transmembrane</keyword>
<keyword evidence="4" id="KW-1185">Reference proteome</keyword>
<accession>A0AAE1G2M2</accession>
<gene>
    <name evidence="3" type="ORF">Pcinc_010813</name>
</gene>